<accession>A0A9Q3F585</accession>
<keyword evidence="3" id="KW-1185">Reference proteome</keyword>
<dbReference type="InterPro" id="IPR057670">
    <property type="entry name" value="SH3_retrovirus"/>
</dbReference>
<gene>
    <name evidence="2" type="ORF">O181_073746</name>
</gene>
<reference evidence="2" key="1">
    <citation type="submission" date="2021-03" db="EMBL/GenBank/DDBJ databases">
        <title>Draft genome sequence of rust myrtle Austropuccinia psidii MF-1, a brazilian biotype.</title>
        <authorList>
            <person name="Quecine M.C."/>
            <person name="Pachon D.M.R."/>
            <person name="Bonatelli M.L."/>
            <person name="Correr F.H."/>
            <person name="Franceschini L.M."/>
            <person name="Leite T.F."/>
            <person name="Margarido G.R.A."/>
            <person name="Almeida C.A."/>
            <person name="Ferrarezi J.A."/>
            <person name="Labate C.A."/>
        </authorList>
    </citation>
    <scope>NUCLEOTIDE SEQUENCE</scope>
    <source>
        <strain evidence="2">MF-1</strain>
    </source>
</reference>
<organism evidence="2 3">
    <name type="scientific">Austropuccinia psidii MF-1</name>
    <dbReference type="NCBI Taxonomy" id="1389203"/>
    <lineage>
        <taxon>Eukaryota</taxon>
        <taxon>Fungi</taxon>
        <taxon>Dikarya</taxon>
        <taxon>Basidiomycota</taxon>
        <taxon>Pucciniomycotina</taxon>
        <taxon>Pucciniomycetes</taxon>
        <taxon>Pucciniales</taxon>
        <taxon>Sphaerophragmiaceae</taxon>
        <taxon>Austropuccinia</taxon>
    </lineage>
</organism>
<evidence type="ECO:0000259" key="1">
    <source>
        <dbReference type="Pfam" id="PF25597"/>
    </source>
</evidence>
<dbReference type="OrthoDB" id="8069526at2759"/>
<dbReference type="Proteomes" id="UP000765509">
    <property type="component" value="Unassembled WGS sequence"/>
</dbReference>
<evidence type="ECO:0000313" key="2">
    <source>
        <dbReference type="EMBL" id="MBW0534031.1"/>
    </source>
</evidence>
<dbReference type="AlphaFoldDB" id="A0A9Q3F585"/>
<evidence type="ECO:0000313" key="3">
    <source>
        <dbReference type="Proteomes" id="UP000765509"/>
    </source>
</evidence>
<feature type="domain" description="Retroviral polymerase SH3-like" evidence="1">
    <location>
        <begin position="40"/>
        <end position="91"/>
    </location>
</feature>
<protein>
    <recommendedName>
        <fullName evidence="1">Retroviral polymerase SH3-like domain-containing protein</fullName>
    </recommendedName>
</protein>
<sequence length="177" mass="20425">MWAAYTINNIPNERTGCLTPAEILLNEKPPLDKMRIFGEKAYVHIPREHRRKLDDRAHEGHVVMYLQQAKGWPFYIPGANKMIPSTWATFPGSSRLTTMLRKGQPFEPQEKEANNKMGIPFLLNNLPLGNFSREKKFSEQEQTAAKIATPSDVIPRTYKEAMRSHESEEWSRAIEED</sequence>
<comment type="caution">
    <text evidence="2">The sequence shown here is derived from an EMBL/GenBank/DDBJ whole genome shotgun (WGS) entry which is preliminary data.</text>
</comment>
<name>A0A9Q3F585_9BASI</name>
<dbReference type="EMBL" id="AVOT02039046">
    <property type="protein sequence ID" value="MBW0534031.1"/>
    <property type="molecule type" value="Genomic_DNA"/>
</dbReference>
<proteinExistence type="predicted"/>
<dbReference type="Pfam" id="PF25597">
    <property type="entry name" value="SH3_retrovirus"/>
    <property type="match status" value="1"/>
</dbReference>